<reference evidence="1 2" key="1">
    <citation type="submission" date="2019-10" db="EMBL/GenBank/DDBJ databases">
        <title>Nonomuraea sp. nov., isolated from Phyllanthus amarus.</title>
        <authorList>
            <person name="Klykleung N."/>
            <person name="Tanasupawat S."/>
        </authorList>
    </citation>
    <scope>NUCLEOTIDE SEQUENCE [LARGE SCALE GENOMIC DNA]</scope>
    <source>
        <strain evidence="1 2">CR1-09</strain>
    </source>
</reference>
<proteinExistence type="predicted"/>
<evidence type="ECO:0000313" key="1">
    <source>
        <dbReference type="EMBL" id="KAB8184666.1"/>
    </source>
</evidence>
<dbReference type="Proteomes" id="UP000313066">
    <property type="component" value="Unassembled WGS sequence"/>
</dbReference>
<evidence type="ECO:0000313" key="2">
    <source>
        <dbReference type="Proteomes" id="UP000313066"/>
    </source>
</evidence>
<protein>
    <submittedName>
        <fullName evidence="1">Uncharacterized protein</fullName>
    </submittedName>
</protein>
<accession>A0A5N6BVX3</accession>
<keyword evidence="2" id="KW-1185">Reference proteome</keyword>
<organism evidence="1 2">
    <name type="scientific">Microbispora catharanthi</name>
    <dbReference type="NCBI Taxonomy" id="1712871"/>
    <lineage>
        <taxon>Bacteria</taxon>
        <taxon>Bacillati</taxon>
        <taxon>Actinomycetota</taxon>
        <taxon>Actinomycetes</taxon>
        <taxon>Streptosporangiales</taxon>
        <taxon>Streptosporangiaceae</taxon>
        <taxon>Microbispora</taxon>
    </lineage>
</organism>
<sequence length="79" mass="8386">MARDLLLRLIDVRDGEEVARSATLGELVEGRPDEEEAQRVLEVLDRASLVRLNVGTVTLGKAALLAGPSTPAVVPDHGS</sequence>
<gene>
    <name evidence="1" type="ORF">FH610_016460</name>
</gene>
<name>A0A5N6BVX3_9ACTN</name>
<dbReference type="AlphaFoldDB" id="A0A5N6BVX3"/>
<dbReference type="EMBL" id="VDMA02000007">
    <property type="protein sequence ID" value="KAB8184666.1"/>
    <property type="molecule type" value="Genomic_DNA"/>
</dbReference>
<comment type="caution">
    <text evidence="1">The sequence shown here is derived from an EMBL/GenBank/DDBJ whole genome shotgun (WGS) entry which is preliminary data.</text>
</comment>
<dbReference type="RefSeq" id="WP_139575316.1">
    <property type="nucleotide sequence ID" value="NZ_VDMA02000007.1"/>
</dbReference>